<gene>
    <name evidence="2" type="ORF">CF15_04460</name>
</gene>
<dbReference type="AlphaFoldDB" id="A0A0V8RVF2"/>
<evidence type="ECO:0000313" key="2">
    <source>
        <dbReference type="EMBL" id="KSW12037.1"/>
    </source>
</evidence>
<comment type="caution">
    <text evidence="2">The sequence shown here is derived from an EMBL/GenBank/DDBJ whole genome shotgun (WGS) entry which is preliminary data.</text>
</comment>
<keyword evidence="3" id="KW-1185">Reference proteome</keyword>
<feature type="region of interest" description="Disordered" evidence="1">
    <location>
        <begin position="114"/>
        <end position="138"/>
    </location>
</feature>
<evidence type="ECO:0008006" key="4">
    <source>
        <dbReference type="Google" id="ProtNLM"/>
    </source>
</evidence>
<sequence length="138" mass="14938">MYAFYRPPRLHVSGMHVGDGLIEFSVEPDKPAWLLVSQAWYPHWRAYFNGSPVPLARDAEANVILVRVPSGSGTLVLRFEDPYQGLWGLEPLALAGLLAGLALYAASGRRGPGGMPAARGSQGGFYGRGRPWGTRLSS</sequence>
<organism evidence="2 3">
    <name type="scientific">Pyrodictium occultum</name>
    <dbReference type="NCBI Taxonomy" id="2309"/>
    <lineage>
        <taxon>Archaea</taxon>
        <taxon>Thermoproteota</taxon>
        <taxon>Thermoprotei</taxon>
        <taxon>Desulfurococcales</taxon>
        <taxon>Pyrodictiaceae</taxon>
        <taxon>Pyrodictium</taxon>
    </lineage>
</organism>
<dbReference type="STRING" id="2309.CF15_04460"/>
<accession>A0A0V8RVF2</accession>
<proteinExistence type="predicted"/>
<name>A0A0V8RVF2_PYROC</name>
<dbReference type="Proteomes" id="UP000053352">
    <property type="component" value="Unassembled WGS sequence"/>
</dbReference>
<reference evidence="2 3" key="1">
    <citation type="submission" date="2015-11" db="EMBL/GenBank/DDBJ databases">
        <title>Genome sequence of Pyrodictium occultum PL-19, a marine hyperthermophilic archaeon isolated from Volcano, Italy.</title>
        <authorList>
            <person name="Utturkar S."/>
            <person name="Huber H."/>
            <person name="Leptihn S."/>
            <person name="Brown S."/>
            <person name="Stetter K.O."/>
            <person name="Podar M."/>
        </authorList>
    </citation>
    <scope>NUCLEOTIDE SEQUENCE [LARGE SCALE GENOMIC DNA]</scope>
    <source>
        <strain evidence="2 3">PL-19</strain>
    </source>
</reference>
<evidence type="ECO:0000313" key="3">
    <source>
        <dbReference type="Proteomes" id="UP000053352"/>
    </source>
</evidence>
<dbReference type="EMBL" id="LNTB01000001">
    <property type="protein sequence ID" value="KSW12037.1"/>
    <property type="molecule type" value="Genomic_DNA"/>
</dbReference>
<protein>
    <recommendedName>
        <fullName evidence="4">YfhO family protein</fullName>
    </recommendedName>
</protein>
<evidence type="ECO:0000256" key="1">
    <source>
        <dbReference type="SAM" id="MobiDB-lite"/>
    </source>
</evidence>